<reference evidence="2 3" key="1">
    <citation type="submission" date="2024-01" db="EMBL/GenBank/DDBJ databases">
        <title>Genome assemblies of Stephania.</title>
        <authorList>
            <person name="Yang L."/>
        </authorList>
    </citation>
    <scope>NUCLEOTIDE SEQUENCE [LARGE SCALE GENOMIC DNA]</scope>
    <source>
        <strain evidence="2">JXDWG</strain>
        <tissue evidence="2">Leaf</tissue>
    </source>
</reference>
<dbReference type="EMBL" id="JBBNAG010000005">
    <property type="protein sequence ID" value="KAK9132102.1"/>
    <property type="molecule type" value="Genomic_DNA"/>
</dbReference>
<protein>
    <submittedName>
        <fullName evidence="2">Uncharacterized protein</fullName>
    </submittedName>
</protein>
<feature type="region of interest" description="Disordered" evidence="1">
    <location>
        <begin position="114"/>
        <end position="216"/>
    </location>
</feature>
<organism evidence="2 3">
    <name type="scientific">Stephania cephalantha</name>
    <dbReference type="NCBI Taxonomy" id="152367"/>
    <lineage>
        <taxon>Eukaryota</taxon>
        <taxon>Viridiplantae</taxon>
        <taxon>Streptophyta</taxon>
        <taxon>Embryophyta</taxon>
        <taxon>Tracheophyta</taxon>
        <taxon>Spermatophyta</taxon>
        <taxon>Magnoliopsida</taxon>
        <taxon>Ranunculales</taxon>
        <taxon>Menispermaceae</taxon>
        <taxon>Menispermoideae</taxon>
        <taxon>Cissampelideae</taxon>
        <taxon>Stephania</taxon>
    </lineage>
</organism>
<feature type="compositionally biased region" description="Basic and acidic residues" evidence="1">
    <location>
        <begin position="158"/>
        <end position="193"/>
    </location>
</feature>
<name>A0AAP0JDE0_9MAGN</name>
<feature type="compositionally biased region" description="Low complexity" evidence="1">
    <location>
        <begin position="67"/>
        <end position="76"/>
    </location>
</feature>
<dbReference type="AlphaFoldDB" id="A0AAP0JDE0"/>
<proteinExistence type="predicted"/>
<keyword evidence="3" id="KW-1185">Reference proteome</keyword>
<evidence type="ECO:0000313" key="2">
    <source>
        <dbReference type="EMBL" id="KAK9132102.1"/>
    </source>
</evidence>
<gene>
    <name evidence="2" type="ORF">Scep_011630</name>
</gene>
<evidence type="ECO:0000313" key="3">
    <source>
        <dbReference type="Proteomes" id="UP001419268"/>
    </source>
</evidence>
<feature type="compositionally biased region" description="Low complexity" evidence="1">
    <location>
        <begin position="19"/>
        <end position="37"/>
    </location>
</feature>
<dbReference type="Proteomes" id="UP001419268">
    <property type="component" value="Unassembled WGS sequence"/>
</dbReference>
<feature type="compositionally biased region" description="Basic and acidic residues" evidence="1">
    <location>
        <begin position="122"/>
        <end position="148"/>
    </location>
</feature>
<sequence>MEPSRSSLVSPVHTAMHLSSSSLNASLAPSPSSNNAATLERLSPSSPLVVTNNKHLSRLVVTNNNASRFSTTSRPTTLPPPSPPSASTSSRPFFHCSDLAAIATTDSVLSAFEFSPGGDGELVERDHARTEEREEGHPSHVDQRDTKQRSRSGGGRSVCERGGGERHGEGEQGRSAAEVRREEVALITEERRFAVGARSNGKWAPNASREENEEVQ</sequence>
<feature type="region of interest" description="Disordered" evidence="1">
    <location>
        <begin position="19"/>
        <end position="92"/>
    </location>
</feature>
<comment type="caution">
    <text evidence="2">The sequence shown here is derived from an EMBL/GenBank/DDBJ whole genome shotgun (WGS) entry which is preliminary data.</text>
</comment>
<evidence type="ECO:0000256" key="1">
    <source>
        <dbReference type="SAM" id="MobiDB-lite"/>
    </source>
</evidence>
<feature type="compositionally biased region" description="Polar residues" evidence="1">
    <location>
        <begin position="43"/>
        <end position="66"/>
    </location>
</feature>
<accession>A0AAP0JDE0</accession>